<sequence length="53" mass="6043">MASLNQTAGNRLTQSGNVRIRYVNQVDEEEIPGVKPFRINSIRFPDPVRQTQT</sequence>
<keyword evidence="2" id="KW-1185">Reference proteome</keyword>
<evidence type="ECO:0000313" key="2">
    <source>
        <dbReference type="Proteomes" id="UP000198901"/>
    </source>
</evidence>
<name>A0A1G9WVJ5_9BACT</name>
<gene>
    <name evidence="1" type="ORF">SAMN04488090_4454</name>
</gene>
<dbReference type="STRING" id="563176.SAMN04488090_4454"/>
<dbReference type="AlphaFoldDB" id="A0A1G9WVJ5"/>
<reference evidence="1 2" key="1">
    <citation type="submission" date="2016-10" db="EMBL/GenBank/DDBJ databases">
        <authorList>
            <person name="de Groot N.N."/>
        </authorList>
    </citation>
    <scope>NUCLEOTIDE SEQUENCE [LARGE SCALE GENOMIC DNA]</scope>
    <source>
        <strain evidence="1 2">DSM 21668</strain>
    </source>
</reference>
<evidence type="ECO:0000313" key="1">
    <source>
        <dbReference type="EMBL" id="SDM88507.1"/>
    </source>
</evidence>
<accession>A0A1G9WVJ5</accession>
<organism evidence="1 2">
    <name type="scientific">Siphonobacter aquaeclarae</name>
    <dbReference type="NCBI Taxonomy" id="563176"/>
    <lineage>
        <taxon>Bacteria</taxon>
        <taxon>Pseudomonadati</taxon>
        <taxon>Bacteroidota</taxon>
        <taxon>Cytophagia</taxon>
        <taxon>Cytophagales</taxon>
        <taxon>Cytophagaceae</taxon>
        <taxon>Siphonobacter</taxon>
    </lineage>
</organism>
<dbReference type="Proteomes" id="UP000198901">
    <property type="component" value="Unassembled WGS sequence"/>
</dbReference>
<dbReference type="EMBL" id="FNGS01000010">
    <property type="protein sequence ID" value="SDM88507.1"/>
    <property type="molecule type" value="Genomic_DNA"/>
</dbReference>
<proteinExistence type="predicted"/>
<protein>
    <submittedName>
        <fullName evidence="1">Uncharacterized protein</fullName>
    </submittedName>
</protein>